<dbReference type="CDD" id="cd00090">
    <property type="entry name" value="HTH_ARSR"/>
    <property type="match status" value="1"/>
</dbReference>
<dbReference type="Gene3D" id="1.10.60.10">
    <property type="entry name" value="Iron dependent repressor, metal binding and dimerisation domain"/>
    <property type="match status" value="1"/>
</dbReference>
<evidence type="ECO:0000256" key="4">
    <source>
        <dbReference type="ARBA" id="ARBA00022490"/>
    </source>
</evidence>
<feature type="compositionally biased region" description="Basic and acidic residues" evidence="12">
    <location>
        <begin position="137"/>
        <end position="147"/>
    </location>
</feature>
<reference evidence="14 15" key="1">
    <citation type="submission" date="2018-11" db="EMBL/GenBank/DDBJ databases">
        <title>Gordonia insulae sp. nov., isolated from an island soil.</title>
        <authorList>
            <person name="Kim Y.S."/>
            <person name="Kim S.B."/>
        </authorList>
    </citation>
    <scope>NUCLEOTIDE SEQUENCE [LARGE SCALE GENOMIC DNA]</scope>
    <source>
        <strain evidence="14 15">MMS17-SY073</strain>
    </source>
</reference>
<dbReference type="PROSITE" id="PS50944">
    <property type="entry name" value="HTH_DTXR"/>
    <property type="match status" value="1"/>
</dbReference>
<dbReference type="Gene3D" id="1.10.10.10">
    <property type="entry name" value="Winged helix-like DNA-binding domain superfamily/Winged helix DNA-binding domain"/>
    <property type="match status" value="1"/>
</dbReference>
<dbReference type="Pfam" id="PF01325">
    <property type="entry name" value="Fe_dep_repress"/>
    <property type="match status" value="1"/>
</dbReference>
<dbReference type="PANTHER" id="PTHR33238">
    <property type="entry name" value="IRON (METAL) DEPENDENT REPRESSOR, DTXR FAMILY"/>
    <property type="match status" value="1"/>
</dbReference>
<evidence type="ECO:0000256" key="11">
    <source>
        <dbReference type="ARBA" id="ARBA00032593"/>
    </source>
</evidence>
<keyword evidence="9" id="KW-0804">Transcription</keyword>
<dbReference type="SUPFAM" id="SSF47979">
    <property type="entry name" value="Iron-dependent repressor protein, dimerization domain"/>
    <property type="match status" value="1"/>
</dbReference>
<dbReference type="SMART" id="SM00529">
    <property type="entry name" value="HTH_DTXR"/>
    <property type="match status" value="1"/>
</dbReference>
<dbReference type="Gene3D" id="2.30.30.90">
    <property type="match status" value="1"/>
</dbReference>
<keyword evidence="8" id="KW-0010">Activator</keyword>
<keyword evidence="7" id="KW-0238">DNA-binding</keyword>
<keyword evidence="5" id="KW-0678">Repressor</keyword>
<evidence type="ECO:0000256" key="7">
    <source>
        <dbReference type="ARBA" id="ARBA00023125"/>
    </source>
</evidence>
<dbReference type="GO" id="GO:0046914">
    <property type="term" value="F:transition metal ion binding"/>
    <property type="evidence" value="ECO:0007669"/>
    <property type="project" value="InterPro"/>
</dbReference>
<dbReference type="InterPro" id="IPR036390">
    <property type="entry name" value="WH_DNA-bd_sf"/>
</dbReference>
<evidence type="ECO:0000313" key="15">
    <source>
        <dbReference type="Proteomes" id="UP000271469"/>
    </source>
</evidence>
<dbReference type="InterPro" id="IPR007167">
    <property type="entry name" value="Fe-transptr_FeoA-like"/>
</dbReference>
<dbReference type="PANTHER" id="PTHR33238:SF11">
    <property type="entry name" value="TRANSCRIPTIONAL REGULATOR MNTR"/>
    <property type="match status" value="1"/>
</dbReference>
<dbReference type="InterPro" id="IPR001367">
    <property type="entry name" value="Fe_dep_repressor"/>
</dbReference>
<dbReference type="Proteomes" id="UP000271469">
    <property type="component" value="Chromosome"/>
</dbReference>
<dbReference type="GO" id="GO:0045892">
    <property type="term" value="P:negative regulation of DNA-templated transcription"/>
    <property type="evidence" value="ECO:0007669"/>
    <property type="project" value="TreeGrafter"/>
</dbReference>
<organism evidence="14 15">
    <name type="scientific">Gordonia insulae</name>
    <dbReference type="NCBI Taxonomy" id="2420509"/>
    <lineage>
        <taxon>Bacteria</taxon>
        <taxon>Bacillati</taxon>
        <taxon>Actinomycetota</taxon>
        <taxon>Actinomycetes</taxon>
        <taxon>Mycobacteriales</taxon>
        <taxon>Gordoniaceae</taxon>
        <taxon>Gordonia</taxon>
    </lineage>
</organism>
<evidence type="ECO:0000256" key="6">
    <source>
        <dbReference type="ARBA" id="ARBA00023015"/>
    </source>
</evidence>
<dbReference type="SMART" id="SM00899">
    <property type="entry name" value="FeoA"/>
    <property type="match status" value="1"/>
</dbReference>
<dbReference type="EMBL" id="CP033972">
    <property type="protein sequence ID" value="AZG45813.1"/>
    <property type="molecule type" value="Genomic_DNA"/>
</dbReference>
<feature type="region of interest" description="Disordered" evidence="12">
    <location>
        <begin position="137"/>
        <end position="157"/>
    </location>
</feature>
<dbReference type="Pfam" id="PF02742">
    <property type="entry name" value="Fe_dep_repr_C"/>
    <property type="match status" value="1"/>
</dbReference>
<dbReference type="InterPro" id="IPR036388">
    <property type="entry name" value="WH-like_DNA-bd_sf"/>
</dbReference>
<dbReference type="InterPro" id="IPR000485">
    <property type="entry name" value="AsnC-type_HTH_dom"/>
</dbReference>
<dbReference type="GO" id="GO:0003700">
    <property type="term" value="F:DNA-binding transcription factor activity"/>
    <property type="evidence" value="ECO:0007669"/>
    <property type="project" value="InterPro"/>
</dbReference>
<gene>
    <name evidence="14" type="primary">ideR_3</name>
    <name evidence="14" type="ORF">D7316_02413</name>
</gene>
<evidence type="ECO:0000256" key="8">
    <source>
        <dbReference type="ARBA" id="ARBA00023159"/>
    </source>
</evidence>
<comment type="subcellular location">
    <subcellularLocation>
        <location evidence="1">Cytoplasm</location>
    </subcellularLocation>
</comment>
<keyword evidence="15" id="KW-1185">Reference proteome</keyword>
<keyword evidence="4" id="KW-0963">Cytoplasm</keyword>
<evidence type="ECO:0000256" key="10">
    <source>
        <dbReference type="ARBA" id="ARBA00023211"/>
    </source>
</evidence>
<evidence type="ECO:0000256" key="2">
    <source>
        <dbReference type="ARBA" id="ARBA00007871"/>
    </source>
</evidence>
<dbReference type="InterPro" id="IPR022689">
    <property type="entry name" value="Iron_dep_repressor"/>
</dbReference>
<dbReference type="InterPro" id="IPR011991">
    <property type="entry name" value="ArsR-like_HTH"/>
</dbReference>
<dbReference type="InterPro" id="IPR036421">
    <property type="entry name" value="Fe_dep_repressor_sf"/>
</dbReference>
<dbReference type="PRINTS" id="PR00033">
    <property type="entry name" value="HTHASNC"/>
</dbReference>
<dbReference type="GO" id="GO:0005737">
    <property type="term" value="C:cytoplasm"/>
    <property type="evidence" value="ECO:0007669"/>
    <property type="project" value="UniProtKB-SubCell"/>
</dbReference>
<evidence type="ECO:0000256" key="3">
    <source>
        <dbReference type="ARBA" id="ARBA00011738"/>
    </source>
</evidence>
<comment type="subunit">
    <text evidence="3">Homodimer.</text>
</comment>
<dbReference type="InterPro" id="IPR050536">
    <property type="entry name" value="DtxR_MntR_Metal-Reg"/>
</dbReference>
<dbReference type="InterPro" id="IPR022687">
    <property type="entry name" value="HTH_DTXR"/>
</dbReference>
<evidence type="ECO:0000256" key="5">
    <source>
        <dbReference type="ARBA" id="ARBA00022491"/>
    </source>
</evidence>
<feature type="domain" description="HTH dtxR-type" evidence="13">
    <location>
        <begin position="19"/>
        <end position="81"/>
    </location>
</feature>
<dbReference type="InterPro" id="IPR038157">
    <property type="entry name" value="FeoA_core_dom"/>
</dbReference>
<protein>
    <recommendedName>
        <fullName evidence="11">Manganese transport regulator</fullName>
    </recommendedName>
</protein>
<dbReference type="RefSeq" id="WP_124708427.1">
    <property type="nucleotide sequence ID" value="NZ_CP033972.1"/>
</dbReference>
<comment type="similarity">
    <text evidence="2">Belongs to the DtxR/MntR family.</text>
</comment>
<sequence>MRPANTALDGGPCDPLGELSAAARQYLKAIWDACEWESDRVTTTAIAQRVGVSPSTASDAVRRLADKGFVTHERYGTVSLSTRGEAVAAHVIRRLRLVESFLVEELGYGWHEVHDEADSLAHAASDELIERIDRRLGHPTRDPHGDPIPDAGGRVSAPRLRPLSSCDTGDSGTVARVADSDPAMLEYFGSAGLTLDSGVTVCAKRPFAGTMRISVTGFAEMELGDVAVRSVWLTAADCG</sequence>
<evidence type="ECO:0000256" key="1">
    <source>
        <dbReference type="ARBA" id="ARBA00004496"/>
    </source>
</evidence>
<evidence type="ECO:0000256" key="9">
    <source>
        <dbReference type="ARBA" id="ARBA00023163"/>
    </source>
</evidence>
<dbReference type="GO" id="GO:0043565">
    <property type="term" value="F:sequence-specific DNA binding"/>
    <property type="evidence" value="ECO:0007669"/>
    <property type="project" value="InterPro"/>
</dbReference>
<dbReference type="SUPFAM" id="SSF46785">
    <property type="entry name" value="Winged helix' DNA-binding domain"/>
    <property type="match status" value="1"/>
</dbReference>
<dbReference type="GO" id="GO:0046983">
    <property type="term" value="F:protein dimerization activity"/>
    <property type="evidence" value="ECO:0007669"/>
    <property type="project" value="InterPro"/>
</dbReference>
<dbReference type="AlphaFoldDB" id="A0A3G8JLC6"/>
<evidence type="ECO:0000256" key="12">
    <source>
        <dbReference type="SAM" id="MobiDB-lite"/>
    </source>
</evidence>
<dbReference type="Pfam" id="PF04023">
    <property type="entry name" value="FeoA"/>
    <property type="match status" value="1"/>
</dbReference>
<name>A0A3G8JLC6_9ACTN</name>
<dbReference type="KEGG" id="gom:D7316_02413"/>
<accession>A0A3G8JLC6</accession>
<proteinExistence type="inferred from homology"/>
<evidence type="ECO:0000259" key="13">
    <source>
        <dbReference type="PROSITE" id="PS50944"/>
    </source>
</evidence>
<keyword evidence="10" id="KW-0464">Manganese</keyword>
<dbReference type="OrthoDB" id="9791355at2"/>
<evidence type="ECO:0000313" key="14">
    <source>
        <dbReference type="EMBL" id="AZG45813.1"/>
    </source>
</evidence>
<keyword evidence="6" id="KW-0805">Transcription regulation</keyword>